<dbReference type="InterPro" id="IPR052156">
    <property type="entry name" value="BCAA_Transport_ATP-bd_LivF"/>
</dbReference>
<dbReference type="NCBIfam" id="TIGR04406">
    <property type="entry name" value="LPS_export_lptB"/>
    <property type="match status" value="1"/>
</dbReference>
<dbReference type="InterPro" id="IPR003593">
    <property type="entry name" value="AAA+_ATPase"/>
</dbReference>
<dbReference type="InterPro" id="IPR030921">
    <property type="entry name" value="LPS_export_LptB"/>
</dbReference>
<keyword evidence="5" id="KW-0029">Amino-acid transport</keyword>
<dbReference type="Pfam" id="PF00005">
    <property type="entry name" value="ABC_tran"/>
    <property type="match status" value="1"/>
</dbReference>
<dbReference type="Gene3D" id="3.40.50.300">
    <property type="entry name" value="P-loop containing nucleotide triphosphate hydrolases"/>
    <property type="match status" value="1"/>
</dbReference>
<dbReference type="PROSITE" id="PS50893">
    <property type="entry name" value="ABC_TRANSPORTER_2"/>
    <property type="match status" value="1"/>
</dbReference>
<dbReference type="AlphaFoldDB" id="A0A3B8N469"/>
<feature type="domain" description="ABC transporter" evidence="7">
    <location>
        <begin position="4"/>
        <end position="236"/>
    </location>
</feature>
<keyword evidence="3" id="KW-0547">Nucleotide-binding</keyword>
<evidence type="ECO:0000259" key="7">
    <source>
        <dbReference type="PROSITE" id="PS50893"/>
    </source>
</evidence>
<evidence type="ECO:0000256" key="5">
    <source>
        <dbReference type="ARBA" id="ARBA00022970"/>
    </source>
</evidence>
<dbReference type="SMART" id="SM00382">
    <property type="entry name" value="AAA"/>
    <property type="match status" value="1"/>
</dbReference>
<dbReference type="GO" id="GO:0016887">
    <property type="term" value="F:ATP hydrolysis activity"/>
    <property type="evidence" value="ECO:0007669"/>
    <property type="project" value="InterPro"/>
</dbReference>
<dbReference type="PANTHER" id="PTHR43820:SF3">
    <property type="entry name" value="BRANCHED-CHAIN AMINO ACID TRANSPORT SYSTEM,ATP-BINDING PROTEIN"/>
    <property type="match status" value="1"/>
</dbReference>
<dbReference type="GO" id="GO:0005524">
    <property type="term" value="F:ATP binding"/>
    <property type="evidence" value="ECO:0007669"/>
    <property type="project" value="UniProtKB-KW"/>
</dbReference>
<keyword evidence="4 8" id="KW-0067">ATP-binding</keyword>
<comment type="caution">
    <text evidence="8">The sequence shown here is derived from an EMBL/GenBank/DDBJ whole genome shotgun (WGS) entry which is preliminary data.</text>
</comment>
<dbReference type="SUPFAM" id="SSF52540">
    <property type="entry name" value="P-loop containing nucleoside triphosphate hydrolases"/>
    <property type="match status" value="1"/>
</dbReference>
<dbReference type="GO" id="GO:0015658">
    <property type="term" value="F:branched-chain amino acid transmembrane transporter activity"/>
    <property type="evidence" value="ECO:0007669"/>
    <property type="project" value="TreeGrafter"/>
</dbReference>
<organism evidence="8 9">
    <name type="scientific">Thermodesulfobacterium commune</name>
    <dbReference type="NCBI Taxonomy" id="1741"/>
    <lineage>
        <taxon>Bacteria</taxon>
        <taxon>Pseudomonadati</taxon>
        <taxon>Thermodesulfobacteriota</taxon>
        <taxon>Thermodesulfobacteria</taxon>
        <taxon>Thermodesulfobacteriales</taxon>
        <taxon>Thermodesulfobacteriaceae</taxon>
        <taxon>Thermodesulfobacterium</taxon>
    </lineage>
</organism>
<protein>
    <submittedName>
        <fullName evidence="8">LPS export ABC transporter ATP-binding protein</fullName>
    </submittedName>
</protein>
<dbReference type="InterPro" id="IPR017871">
    <property type="entry name" value="ABC_transporter-like_CS"/>
</dbReference>
<evidence type="ECO:0000256" key="4">
    <source>
        <dbReference type="ARBA" id="ARBA00022840"/>
    </source>
</evidence>
<evidence type="ECO:0000256" key="2">
    <source>
        <dbReference type="ARBA" id="ARBA00022448"/>
    </source>
</evidence>
<dbReference type="InterPro" id="IPR003439">
    <property type="entry name" value="ABC_transporter-like_ATP-bd"/>
</dbReference>
<reference evidence="8 9" key="1">
    <citation type="journal article" date="2018" name="Nat. Biotechnol.">
        <title>A standardized bacterial taxonomy based on genome phylogeny substantially revises the tree of life.</title>
        <authorList>
            <person name="Parks D.H."/>
            <person name="Chuvochina M."/>
            <person name="Waite D.W."/>
            <person name="Rinke C."/>
            <person name="Skarshewski A."/>
            <person name="Chaumeil P.A."/>
            <person name="Hugenholtz P."/>
        </authorList>
    </citation>
    <scope>NUCLEOTIDE SEQUENCE [LARGE SCALE GENOMIC DNA]</scope>
    <source>
        <strain evidence="8">UBA12529</strain>
    </source>
</reference>
<dbReference type="InterPro" id="IPR027417">
    <property type="entry name" value="P-loop_NTPase"/>
</dbReference>
<evidence type="ECO:0000256" key="3">
    <source>
        <dbReference type="ARBA" id="ARBA00022741"/>
    </source>
</evidence>
<sequence length="240" mass="27499">MIMLKAKNLKKSFKKREVVHGVTVEIKKGEMVGLLGPNGAGKTTSFYMIAGFLKPDSGEIWLFDKNITDYDVSERANQGIIYLPQESSVFRKLTVYENFKMVIERLEAKQKEIEEKLDFYIDLFNLREVLHQKAYTLSGGQKRKVEIVRALLVEPSFILLDEPFAGIDPIGIDQLKNIFKTLRERNIGLLISDHNVRETLKICDRAYVIADGQIIGSGTPQQILENETVREKYLGERFKL</sequence>
<dbReference type="GO" id="GO:0015807">
    <property type="term" value="P:L-amino acid transport"/>
    <property type="evidence" value="ECO:0007669"/>
    <property type="project" value="TreeGrafter"/>
</dbReference>
<keyword evidence="6" id="KW-0175">Coiled coil</keyword>
<name>A0A3B8N469_9BACT</name>
<dbReference type="GO" id="GO:0043190">
    <property type="term" value="C:ATP-binding cassette (ABC) transporter complex"/>
    <property type="evidence" value="ECO:0007669"/>
    <property type="project" value="InterPro"/>
</dbReference>
<feature type="coiled-coil region" evidence="6">
    <location>
        <begin position="96"/>
        <end position="123"/>
    </location>
</feature>
<gene>
    <name evidence="8" type="primary">lptB</name>
    <name evidence="8" type="ORF">DCE01_04065</name>
</gene>
<dbReference type="Proteomes" id="UP000257240">
    <property type="component" value="Unassembled WGS sequence"/>
</dbReference>
<evidence type="ECO:0000256" key="1">
    <source>
        <dbReference type="ARBA" id="ARBA00005417"/>
    </source>
</evidence>
<comment type="similarity">
    <text evidence="1">Belongs to the ABC transporter superfamily.</text>
</comment>
<evidence type="ECO:0000313" key="8">
    <source>
        <dbReference type="EMBL" id="HAA83942.1"/>
    </source>
</evidence>
<keyword evidence="2" id="KW-0813">Transport</keyword>
<dbReference type="PANTHER" id="PTHR43820">
    <property type="entry name" value="HIGH-AFFINITY BRANCHED-CHAIN AMINO ACID TRANSPORT ATP-BINDING PROTEIN LIVF"/>
    <property type="match status" value="1"/>
</dbReference>
<evidence type="ECO:0000313" key="9">
    <source>
        <dbReference type="Proteomes" id="UP000257240"/>
    </source>
</evidence>
<accession>A0A3B8N469</accession>
<dbReference type="EMBL" id="DLVE01000054">
    <property type="protein sequence ID" value="HAA83942.1"/>
    <property type="molecule type" value="Genomic_DNA"/>
</dbReference>
<evidence type="ECO:0000256" key="6">
    <source>
        <dbReference type="SAM" id="Coils"/>
    </source>
</evidence>
<dbReference type="CDD" id="cd03218">
    <property type="entry name" value="ABC_YhbG"/>
    <property type="match status" value="1"/>
</dbReference>
<proteinExistence type="inferred from homology"/>
<dbReference type="PROSITE" id="PS00211">
    <property type="entry name" value="ABC_TRANSPORTER_1"/>
    <property type="match status" value="1"/>
</dbReference>